<protein>
    <recommendedName>
        <fullName evidence="7">Peptidase S1 domain-containing protein</fullName>
    </recommendedName>
</protein>
<sequence>MCLDTYLVYFVLSDCGIAPLNTRIVGGDNATSGSWPWQVSIHYSTSHICGGTLINDQWVLTAAHCILTTLSVWTLYLGRETQAGPNVNEVSRSVSQIIVHPNYNNTLYNNDLALMKLGTSVTFTDYIRPICLASSSSQFFNSTLCWATGWGKLNKTENLPVTQPLQQVQVPVIGNKQCSCNYISTDATITSQMICAGQQNKGSCQGDSGGPLQCKQGSSWIQAGITSFGIPCALSGFPEVYARVSEFQTWITSQVAGTTVNFVTVTSTGTDQDSSFVCETTTGSSVRFSAELSLVTLMTVVVSSVTLLLYISINLSMYPFTL</sequence>
<dbReference type="SUPFAM" id="SSF50494">
    <property type="entry name" value="Trypsin-like serine proteases"/>
    <property type="match status" value="1"/>
</dbReference>
<dbReference type="GO" id="GO:0004252">
    <property type="term" value="F:serine-type endopeptidase activity"/>
    <property type="evidence" value="ECO:0007669"/>
    <property type="project" value="InterPro"/>
</dbReference>
<dbReference type="InterPro" id="IPR018114">
    <property type="entry name" value="TRYPSIN_HIS"/>
</dbReference>
<feature type="transmembrane region" description="Helical" evidence="6">
    <location>
        <begin position="292"/>
        <end position="313"/>
    </location>
</feature>
<keyword evidence="5" id="KW-0720">Serine protease</keyword>
<evidence type="ECO:0000313" key="9">
    <source>
        <dbReference type="Proteomes" id="UP000694548"/>
    </source>
</evidence>
<dbReference type="Ensembl" id="ENSNFUT00015021852.1">
    <property type="protein sequence ID" value="ENSNFUP00015020862.1"/>
    <property type="gene ID" value="ENSNFUG00015010092.1"/>
</dbReference>
<dbReference type="PROSITE" id="PS00134">
    <property type="entry name" value="TRYPSIN_HIS"/>
    <property type="match status" value="1"/>
</dbReference>
<keyword evidence="2" id="KW-0732">Signal</keyword>
<keyword evidence="1 5" id="KW-0645">Protease</keyword>
<evidence type="ECO:0000256" key="3">
    <source>
        <dbReference type="ARBA" id="ARBA00022801"/>
    </source>
</evidence>
<evidence type="ECO:0000256" key="5">
    <source>
        <dbReference type="RuleBase" id="RU363034"/>
    </source>
</evidence>
<dbReference type="CDD" id="cd00190">
    <property type="entry name" value="Tryp_SPc"/>
    <property type="match status" value="1"/>
</dbReference>
<keyword evidence="6" id="KW-1133">Transmembrane helix</keyword>
<proteinExistence type="predicted"/>
<feature type="domain" description="Peptidase S1" evidence="7">
    <location>
        <begin position="24"/>
        <end position="256"/>
    </location>
</feature>
<dbReference type="InterPro" id="IPR009003">
    <property type="entry name" value="Peptidase_S1_PA"/>
</dbReference>
<evidence type="ECO:0000259" key="7">
    <source>
        <dbReference type="PROSITE" id="PS50240"/>
    </source>
</evidence>
<evidence type="ECO:0000256" key="4">
    <source>
        <dbReference type="ARBA" id="ARBA00023157"/>
    </source>
</evidence>
<dbReference type="InterPro" id="IPR001254">
    <property type="entry name" value="Trypsin_dom"/>
</dbReference>
<accession>A0A8C6LIH9</accession>
<keyword evidence="4" id="KW-1015">Disulfide bond</keyword>
<dbReference type="Gene3D" id="2.40.10.10">
    <property type="entry name" value="Trypsin-like serine proteases"/>
    <property type="match status" value="1"/>
</dbReference>
<dbReference type="InterPro" id="IPR043504">
    <property type="entry name" value="Peptidase_S1_PA_chymotrypsin"/>
</dbReference>
<dbReference type="InterPro" id="IPR033116">
    <property type="entry name" value="TRYPSIN_SER"/>
</dbReference>
<evidence type="ECO:0000256" key="6">
    <source>
        <dbReference type="SAM" id="Phobius"/>
    </source>
</evidence>
<dbReference type="Proteomes" id="UP000694548">
    <property type="component" value="Chromosome sgr12"/>
</dbReference>
<dbReference type="PROSITE" id="PS00135">
    <property type="entry name" value="TRYPSIN_SER"/>
    <property type="match status" value="1"/>
</dbReference>
<evidence type="ECO:0000313" key="8">
    <source>
        <dbReference type="Ensembl" id="ENSNFUP00015020862.1"/>
    </source>
</evidence>
<dbReference type="GeneTree" id="ENSGT00940000163160"/>
<dbReference type="PRINTS" id="PR00722">
    <property type="entry name" value="CHYMOTRYPSIN"/>
</dbReference>
<keyword evidence="9" id="KW-1185">Reference proteome</keyword>
<dbReference type="PANTHER" id="PTHR24253:SF127">
    <property type="entry name" value="SERINE PROTEASE 27-LIKE"/>
    <property type="match status" value="1"/>
</dbReference>
<evidence type="ECO:0000256" key="2">
    <source>
        <dbReference type="ARBA" id="ARBA00022729"/>
    </source>
</evidence>
<keyword evidence="6" id="KW-0812">Transmembrane</keyword>
<dbReference type="AlphaFoldDB" id="A0A8C6LIH9"/>
<keyword evidence="3 5" id="KW-0378">Hydrolase</keyword>
<evidence type="ECO:0000256" key="1">
    <source>
        <dbReference type="ARBA" id="ARBA00022670"/>
    </source>
</evidence>
<dbReference type="InterPro" id="IPR001314">
    <property type="entry name" value="Peptidase_S1A"/>
</dbReference>
<dbReference type="SMART" id="SM00020">
    <property type="entry name" value="Tryp_SPc"/>
    <property type="match status" value="1"/>
</dbReference>
<dbReference type="GO" id="GO:0006508">
    <property type="term" value="P:proteolysis"/>
    <property type="evidence" value="ECO:0007669"/>
    <property type="project" value="UniProtKB-KW"/>
</dbReference>
<reference evidence="8" key="2">
    <citation type="submission" date="2025-08" db="UniProtKB">
        <authorList>
            <consortium name="Ensembl"/>
        </authorList>
    </citation>
    <scope>IDENTIFICATION</scope>
</reference>
<reference evidence="8" key="3">
    <citation type="submission" date="2025-09" db="UniProtKB">
        <authorList>
            <consortium name="Ensembl"/>
        </authorList>
    </citation>
    <scope>IDENTIFICATION</scope>
</reference>
<reference evidence="8" key="1">
    <citation type="submission" date="2014-08" db="EMBL/GenBank/DDBJ databases">
        <authorList>
            <person name="Senf B."/>
            <person name="Petzold A."/>
            <person name="Downie B.R."/>
            <person name="Koch P."/>
            <person name="Platzer M."/>
        </authorList>
    </citation>
    <scope>NUCLEOTIDE SEQUENCE [LARGE SCALE GENOMIC DNA]</scope>
    <source>
        <strain evidence="8">GRZ</strain>
    </source>
</reference>
<dbReference type="PROSITE" id="PS50240">
    <property type="entry name" value="TRYPSIN_DOM"/>
    <property type="match status" value="1"/>
</dbReference>
<keyword evidence="6" id="KW-0472">Membrane</keyword>
<name>A0A8C6LIH9_NOTFU</name>
<dbReference type="FunFam" id="2.40.10.10:FF:000024">
    <property type="entry name" value="Serine protease 53"/>
    <property type="match status" value="1"/>
</dbReference>
<dbReference type="PANTHER" id="PTHR24253">
    <property type="entry name" value="TRANSMEMBRANE PROTEASE SERINE"/>
    <property type="match status" value="1"/>
</dbReference>
<dbReference type="Pfam" id="PF00089">
    <property type="entry name" value="Trypsin"/>
    <property type="match status" value="1"/>
</dbReference>
<organism evidence="8 9">
    <name type="scientific">Nothobranchius furzeri</name>
    <name type="common">Turquoise killifish</name>
    <dbReference type="NCBI Taxonomy" id="105023"/>
    <lineage>
        <taxon>Eukaryota</taxon>
        <taxon>Metazoa</taxon>
        <taxon>Chordata</taxon>
        <taxon>Craniata</taxon>
        <taxon>Vertebrata</taxon>
        <taxon>Euteleostomi</taxon>
        <taxon>Actinopterygii</taxon>
        <taxon>Neopterygii</taxon>
        <taxon>Teleostei</taxon>
        <taxon>Neoteleostei</taxon>
        <taxon>Acanthomorphata</taxon>
        <taxon>Ovalentaria</taxon>
        <taxon>Atherinomorphae</taxon>
        <taxon>Cyprinodontiformes</taxon>
        <taxon>Nothobranchiidae</taxon>
        <taxon>Nothobranchius</taxon>
    </lineage>
</organism>